<feature type="domain" description="RING-type" evidence="3">
    <location>
        <begin position="50"/>
        <end position="92"/>
    </location>
</feature>
<comment type="caution">
    <text evidence="4">The sequence shown here is derived from an EMBL/GenBank/DDBJ whole genome shotgun (WGS) entry which is preliminary data.</text>
</comment>
<dbReference type="InterPro" id="IPR013083">
    <property type="entry name" value="Znf_RING/FYVE/PHD"/>
</dbReference>
<dbReference type="PROSITE" id="PS50089">
    <property type="entry name" value="ZF_RING_2"/>
    <property type="match status" value="1"/>
</dbReference>
<evidence type="ECO:0000313" key="5">
    <source>
        <dbReference type="Proteomes" id="UP001567538"/>
    </source>
</evidence>
<keyword evidence="1" id="KW-0863">Zinc-finger</keyword>
<dbReference type="GO" id="GO:0008270">
    <property type="term" value="F:zinc ion binding"/>
    <property type="evidence" value="ECO:0007669"/>
    <property type="project" value="UniProtKB-KW"/>
</dbReference>
<protein>
    <submittedName>
        <fullName evidence="4">E3 ubiquitin-protein ligase-like protein</fullName>
    </submittedName>
</protein>
<dbReference type="InterPro" id="IPR045899">
    <property type="entry name" value="ATL71-like"/>
</dbReference>
<keyword evidence="5" id="KW-1185">Reference proteome</keyword>
<gene>
    <name evidence="4" type="ORF">AAHA92_08033</name>
</gene>
<dbReference type="PANTHER" id="PTHR46719">
    <property type="entry name" value="TRANSCRIPTION FACTOR C2H2 FAMILY-RELATED"/>
    <property type="match status" value="1"/>
</dbReference>
<keyword evidence="1" id="KW-0479">Metal-binding</keyword>
<reference evidence="4 5" key="1">
    <citation type="submission" date="2024-06" db="EMBL/GenBank/DDBJ databases">
        <title>A chromosome level genome sequence of Diviner's sage (Salvia divinorum).</title>
        <authorList>
            <person name="Ford S.A."/>
            <person name="Ro D.-K."/>
            <person name="Ness R.W."/>
            <person name="Phillips M.A."/>
        </authorList>
    </citation>
    <scope>NUCLEOTIDE SEQUENCE [LARGE SCALE GENOMIC DNA]</scope>
    <source>
        <strain evidence="4">SAF-2024a</strain>
        <tissue evidence="4">Leaf</tissue>
    </source>
</reference>
<evidence type="ECO:0000256" key="2">
    <source>
        <dbReference type="SAM" id="Phobius"/>
    </source>
</evidence>
<dbReference type="InterPro" id="IPR001841">
    <property type="entry name" value="Znf_RING"/>
</dbReference>
<organism evidence="4 5">
    <name type="scientific">Salvia divinorum</name>
    <name type="common">Maria pastora</name>
    <name type="synonym">Diviner's sage</name>
    <dbReference type="NCBI Taxonomy" id="28513"/>
    <lineage>
        <taxon>Eukaryota</taxon>
        <taxon>Viridiplantae</taxon>
        <taxon>Streptophyta</taxon>
        <taxon>Embryophyta</taxon>
        <taxon>Tracheophyta</taxon>
        <taxon>Spermatophyta</taxon>
        <taxon>Magnoliopsida</taxon>
        <taxon>eudicotyledons</taxon>
        <taxon>Gunneridae</taxon>
        <taxon>Pentapetalae</taxon>
        <taxon>asterids</taxon>
        <taxon>lamiids</taxon>
        <taxon>Lamiales</taxon>
        <taxon>Lamiaceae</taxon>
        <taxon>Nepetoideae</taxon>
        <taxon>Mentheae</taxon>
        <taxon>Salviinae</taxon>
        <taxon>Salvia</taxon>
        <taxon>Salvia subgen. Calosphace</taxon>
    </lineage>
</organism>
<keyword evidence="2" id="KW-1133">Transmembrane helix</keyword>
<dbReference type="PANTHER" id="PTHR46719:SF7">
    <property type="entry name" value="RING-H2 FINGER PROTEIN ATL71-RELATED"/>
    <property type="match status" value="1"/>
</dbReference>
<accession>A0ABD1HMW6</accession>
<proteinExistence type="predicted"/>
<dbReference type="SUPFAM" id="SSF57850">
    <property type="entry name" value="RING/U-box"/>
    <property type="match status" value="1"/>
</dbReference>
<dbReference type="EMBL" id="JBEAFC010000004">
    <property type="protein sequence ID" value="KAL1557459.1"/>
    <property type="molecule type" value="Genomic_DNA"/>
</dbReference>
<keyword evidence="2" id="KW-0472">Membrane</keyword>
<dbReference type="Gene3D" id="3.30.40.10">
    <property type="entry name" value="Zinc/RING finger domain, C3HC4 (zinc finger)"/>
    <property type="match status" value="1"/>
</dbReference>
<sequence length="96" mass="10916">MVRFWVLIAIVAAIVFVVIWILDDADLPRHEKLEQIEHDVVCSEGSLSGCAICLEAYVACERRATISSCGHRFHAHCIEAWLRENNSCPLCRHRLV</sequence>
<keyword evidence="1" id="KW-0862">Zinc</keyword>
<evidence type="ECO:0000313" key="4">
    <source>
        <dbReference type="EMBL" id="KAL1557459.1"/>
    </source>
</evidence>
<dbReference type="Pfam" id="PF13639">
    <property type="entry name" value="zf-RING_2"/>
    <property type="match status" value="1"/>
</dbReference>
<dbReference type="Proteomes" id="UP001567538">
    <property type="component" value="Unassembled WGS sequence"/>
</dbReference>
<keyword evidence="2" id="KW-0812">Transmembrane</keyword>
<dbReference type="SMART" id="SM00184">
    <property type="entry name" value="RING"/>
    <property type="match status" value="1"/>
</dbReference>
<dbReference type="AlphaFoldDB" id="A0ABD1HMW6"/>
<evidence type="ECO:0000259" key="3">
    <source>
        <dbReference type="PROSITE" id="PS50089"/>
    </source>
</evidence>
<feature type="transmembrane region" description="Helical" evidence="2">
    <location>
        <begin position="6"/>
        <end position="22"/>
    </location>
</feature>
<name>A0ABD1HMW6_SALDI</name>
<evidence type="ECO:0000256" key="1">
    <source>
        <dbReference type="PROSITE-ProRule" id="PRU00175"/>
    </source>
</evidence>